<dbReference type="RefSeq" id="WP_101880052.1">
    <property type="nucleotide sequence ID" value="NZ_NIHM01000019.1"/>
</dbReference>
<comment type="caution">
    <text evidence="1">The sequence shown here is derived from an EMBL/GenBank/DDBJ whole genome shotgun (WGS) entry which is preliminary data.</text>
</comment>
<protein>
    <submittedName>
        <fullName evidence="1">Uncharacterized protein</fullName>
    </submittedName>
</protein>
<dbReference type="EMBL" id="NIHM01000019">
    <property type="protein sequence ID" value="PLT53389.1"/>
    <property type="molecule type" value="Genomic_DNA"/>
</dbReference>
<name>A0A2N5NFR5_MEDGN</name>
<evidence type="ECO:0000313" key="1">
    <source>
        <dbReference type="EMBL" id="PLT53389.1"/>
    </source>
</evidence>
<sequence length="246" mass="28956">MLSSEIKKLERPQDCAKYFRKRMNAFTIFTSNLAQPYQEIVIGLVYNLLKENSRTASGYFFKKLLEERNISYSDLAKYICAYQDFNPEYFSDIISLENVKSSLQKMVNSQKVKDNYLIELICDYFSIDTDLMIYGVGKRFEMNEENIVKAFDKTEINDIADKIENPPSVLLGKELEKARCYYKKFICNSPKLYTELLKSYCKQEIPLLKSEEDCLWDLEYFQIMIGKLTLKEQYAVFNLIEQLAKL</sequence>
<accession>A0A2N5NFR5</accession>
<organism evidence="1 2">
    <name type="scientific">Mediterraneibacter gnavus</name>
    <name type="common">Ruminococcus gnavus</name>
    <dbReference type="NCBI Taxonomy" id="33038"/>
    <lineage>
        <taxon>Bacteria</taxon>
        <taxon>Bacillati</taxon>
        <taxon>Bacillota</taxon>
        <taxon>Clostridia</taxon>
        <taxon>Lachnospirales</taxon>
        <taxon>Lachnospiraceae</taxon>
        <taxon>Mediterraneibacter</taxon>
    </lineage>
</organism>
<gene>
    <name evidence="1" type="ORF">CDL18_12285</name>
</gene>
<proteinExistence type="predicted"/>
<reference evidence="1 2" key="1">
    <citation type="journal article" date="2017" name="Genome Med.">
        <title>A novel Ruminococcus gnavus clade enriched in inflammatory bowel disease patients.</title>
        <authorList>
            <person name="Hall A.B."/>
            <person name="Yassour M."/>
            <person name="Sauk J."/>
            <person name="Garner A."/>
            <person name="Jiang X."/>
            <person name="Arthur T."/>
            <person name="Lagoudas G.K."/>
            <person name="Vatanen T."/>
            <person name="Fornelos N."/>
            <person name="Wilson R."/>
            <person name="Bertha M."/>
            <person name="Cohen M."/>
            <person name="Garber J."/>
            <person name="Khalili H."/>
            <person name="Gevers D."/>
            <person name="Ananthakrishnan A.N."/>
            <person name="Kugathasan S."/>
            <person name="Lander E.S."/>
            <person name="Blainey P."/>
            <person name="Vlamakis H."/>
            <person name="Xavier R.J."/>
            <person name="Huttenhower C."/>
        </authorList>
    </citation>
    <scope>NUCLEOTIDE SEQUENCE [LARGE SCALE GENOMIC DNA]</scope>
    <source>
        <strain evidence="1 2">RJX1118</strain>
    </source>
</reference>
<evidence type="ECO:0000313" key="2">
    <source>
        <dbReference type="Proteomes" id="UP000234849"/>
    </source>
</evidence>
<dbReference type="Proteomes" id="UP000234849">
    <property type="component" value="Unassembled WGS sequence"/>
</dbReference>
<dbReference type="AlphaFoldDB" id="A0A2N5NFR5"/>